<proteinExistence type="inferred from homology"/>
<dbReference type="PANTHER" id="PTHR23055">
    <property type="entry name" value="CALCIUM BINDING PROTEINS"/>
    <property type="match status" value="1"/>
</dbReference>
<evidence type="ECO:0000256" key="4">
    <source>
        <dbReference type="ARBA" id="ARBA00022737"/>
    </source>
</evidence>
<keyword evidence="3" id="KW-0479">Metal-binding</keyword>
<dbReference type="EMBL" id="OU015568">
    <property type="protein sequence ID" value="CAG5085604.1"/>
    <property type="molecule type" value="Genomic_DNA"/>
</dbReference>
<keyword evidence="6" id="KW-0449">Lipoprotein</keyword>
<dbReference type="PROSITE" id="PS50222">
    <property type="entry name" value="EF_HAND_2"/>
    <property type="match status" value="3"/>
</dbReference>
<gene>
    <name evidence="8" type="ORF">OKIOD_LOCUS2498</name>
</gene>
<dbReference type="PRINTS" id="PR00450">
    <property type="entry name" value="RECOVERIN"/>
</dbReference>
<accession>A0ABN7RU06</accession>
<protein>
    <submittedName>
        <fullName evidence="8">Oidioi.mRNA.OKI2018_I69.PAR.g10940.t1.cds</fullName>
    </submittedName>
</protein>
<evidence type="ECO:0000256" key="5">
    <source>
        <dbReference type="ARBA" id="ARBA00022837"/>
    </source>
</evidence>
<keyword evidence="9" id="KW-1185">Reference proteome</keyword>
<dbReference type="PANTHER" id="PTHR23055:SF178">
    <property type="entry name" value="NEUROCALCIN HOMOLOG"/>
    <property type="match status" value="1"/>
</dbReference>
<dbReference type="InterPro" id="IPR028846">
    <property type="entry name" value="Recoverin"/>
</dbReference>
<keyword evidence="2" id="KW-0519">Myristate</keyword>
<dbReference type="CDD" id="cd00051">
    <property type="entry name" value="EFh"/>
    <property type="match status" value="2"/>
</dbReference>
<dbReference type="Pfam" id="PF13499">
    <property type="entry name" value="EF-hand_7"/>
    <property type="match status" value="1"/>
</dbReference>
<dbReference type="InterPro" id="IPR018247">
    <property type="entry name" value="EF_Hand_1_Ca_BS"/>
</dbReference>
<feature type="domain" description="EF-hand" evidence="7">
    <location>
        <begin position="144"/>
        <end position="179"/>
    </location>
</feature>
<evidence type="ECO:0000313" key="9">
    <source>
        <dbReference type="Proteomes" id="UP001158576"/>
    </source>
</evidence>
<dbReference type="SUPFAM" id="SSF47473">
    <property type="entry name" value="EF-hand"/>
    <property type="match status" value="1"/>
</dbReference>
<dbReference type="Pfam" id="PF13202">
    <property type="entry name" value="EF-hand_5"/>
    <property type="match status" value="1"/>
</dbReference>
<evidence type="ECO:0000256" key="3">
    <source>
        <dbReference type="ARBA" id="ARBA00022723"/>
    </source>
</evidence>
<keyword evidence="5" id="KW-0106">Calcium</keyword>
<dbReference type="PROSITE" id="PS00018">
    <property type="entry name" value="EF_HAND_1"/>
    <property type="match status" value="3"/>
</dbReference>
<sequence length="190" mass="21559">MGCFLAKLSEEEILELEKSTPFSRSEIIDWHECFYTDSPGGAMNQFEFTKMYCQFFPKGDPTEFSKFLFKNFDENGDGSIEFTEFLSAISMTSRGSIEQKLEWAFKLYDIDGDGAITKEEMLQIVRAMFSMFGDDAIKNLEENTPEKRVEKIFSLVDTDGNGDLSKEEFIQAAKLDSAIVSALSLYDGLI</sequence>
<dbReference type="Gene3D" id="1.10.238.10">
    <property type="entry name" value="EF-hand"/>
    <property type="match status" value="1"/>
</dbReference>
<feature type="domain" description="EF-hand" evidence="7">
    <location>
        <begin position="96"/>
        <end position="131"/>
    </location>
</feature>
<reference evidence="8 9" key="1">
    <citation type="submission" date="2021-04" db="EMBL/GenBank/DDBJ databases">
        <authorList>
            <person name="Bliznina A."/>
        </authorList>
    </citation>
    <scope>NUCLEOTIDE SEQUENCE [LARGE SCALE GENOMIC DNA]</scope>
</reference>
<dbReference type="Proteomes" id="UP001158576">
    <property type="component" value="Chromosome PAR"/>
</dbReference>
<evidence type="ECO:0000259" key="7">
    <source>
        <dbReference type="PROSITE" id="PS50222"/>
    </source>
</evidence>
<comment type="similarity">
    <text evidence="1">Belongs to the recoverin family.</text>
</comment>
<dbReference type="InterPro" id="IPR011992">
    <property type="entry name" value="EF-hand-dom_pair"/>
</dbReference>
<dbReference type="InterPro" id="IPR002048">
    <property type="entry name" value="EF_hand_dom"/>
</dbReference>
<evidence type="ECO:0000256" key="6">
    <source>
        <dbReference type="ARBA" id="ARBA00023288"/>
    </source>
</evidence>
<evidence type="ECO:0000313" key="8">
    <source>
        <dbReference type="EMBL" id="CAG5085604.1"/>
    </source>
</evidence>
<keyword evidence="4" id="KW-0677">Repeat</keyword>
<feature type="domain" description="EF-hand" evidence="7">
    <location>
        <begin position="60"/>
        <end position="95"/>
    </location>
</feature>
<name>A0ABN7RU06_OIKDI</name>
<organism evidence="8 9">
    <name type="scientific">Oikopleura dioica</name>
    <name type="common">Tunicate</name>
    <dbReference type="NCBI Taxonomy" id="34765"/>
    <lineage>
        <taxon>Eukaryota</taxon>
        <taxon>Metazoa</taxon>
        <taxon>Chordata</taxon>
        <taxon>Tunicata</taxon>
        <taxon>Appendicularia</taxon>
        <taxon>Copelata</taxon>
        <taxon>Oikopleuridae</taxon>
        <taxon>Oikopleura</taxon>
    </lineage>
</organism>
<evidence type="ECO:0000256" key="2">
    <source>
        <dbReference type="ARBA" id="ARBA00022707"/>
    </source>
</evidence>
<evidence type="ECO:0000256" key="1">
    <source>
        <dbReference type="ARBA" id="ARBA00006049"/>
    </source>
</evidence>
<dbReference type="SMART" id="SM00054">
    <property type="entry name" value="EFh"/>
    <property type="match status" value="3"/>
</dbReference>